<gene>
    <name evidence="2" type="ORF">FLONG3_6338</name>
</gene>
<dbReference type="OrthoDB" id="5143322at2759"/>
<feature type="compositionally biased region" description="Polar residues" evidence="1">
    <location>
        <begin position="519"/>
        <end position="532"/>
    </location>
</feature>
<name>A0A395SMW5_9HYPO</name>
<keyword evidence="3" id="KW-1185">Reference proteome</keyword>
<dbReference type="Proteomes" id="UP000266234">
    <property type="component" value="Unassembled WGS sequence"/>
</dbReference>
<reference evidence="2 3" key="1">
    <citation type="journal article" date="2018" name="PLoS Pathog.">
        <title>Evolution of structural diversity of trichothecenes, a family of toxins produced by plant pathogenic and entomopathogenic fungi.</title>
        <authorList>
            <person name="Proctor R.H."/>
            <person name="McCormick S.P."/>
            <person name="Kim H.S."/>
            <person name="Cardoza R.E."/>
            <person name="Stanley A.M."/>
            <person name="Lindo L."/>
            <person name="Kelly A."/>
            <person name="Brown D.W."/>
            <person name="Lee T."/>
            <person name="Vaughan M.M."/>
            <person name="Alexander N.J."/>
            <person name="Busman M."/>
            <person name="Gutierrez S."/>
        </authorList>
    </citation>
    <scope>NUCLEOTIDE SEQUENCE [LARGE SCALE GENOMIC DNA]</scope>
    <source>
        <strain evidence="2 3">NRRL 20695</strain>
    </source>
</reference>
<feature type="compositionally biased region" description="Basic residues" evidence="1">
    <location>
        <begin position="125"/>
        <end position="135"/>
    </location>
</feature>
<comment type="caution">
    <text evidence="2">The sequence shown here is derived from an EMBL/GenBank/DDBJ whole genome shotgun (WGS) entry which is preliminary data.</text>
</comment>
<feature type="region of interest" description="Disordered" evidence="1">
    <location>
        <begin position="103"/>
        <end position="142"/>
    </location>
</feature>
<feature type="region of interest" description="Disordered" evidence="1">
    <location>
        <begin position="170"/>
        <end position="191"/>
    </location>
</feature>
<evidence type="ECO:0000313" key="3">
    <source>
        <dbReference type="Proteomes" id="UP000266234"/>
    </source>
</evidence>
<evidence type="ECO:0000256" key="1">
    <source>
        <dbReference type="SAM" id="MobiDB-lite"/>
    </source>
</evidence>
<dbReference type="AlphaFoldDB" id="A0A395SMW5"/>
<accession>A0A395SMW5</accession>
<evidence type="ECO:0000313" key="2">
    <source>
        <dbReference type="EMBL" id="RGP73392.1"/>
    </source>
</evidence>
<feature type="compositionally biased region" description="Polar residues" evidence="1">
    <location>
        <begin position="103"/>
        <end position="118"/>
    </location>
</feature>
<sequence>MSDNIDHTTMVQAACLADLGRHRQEELPLSNEARRGPTYAPDGRNGTDGYSNHRKTQLISKWGNKIEDDETRQMEGLEIEDARPWARDLVGKALSSNRIERQVNTSEGIRTSANTLNSGPPPRIAARKPKTKKSSSQHQQNSAMVHFKPPTNAWKDCVQNMVNNSPVQSPMVTKWGPQRSGSTPSAAPQCAVSKPVHGDIPNSPSNVTSGNATMTITSANAADSSVGSRVHLTFSLHQDGFDSNAVETIIGSGHCQVVPSKNEALSFTSSVVVKIHEEKGGVLALRSELKGDKIHDVLDIEKPLLDGQYCVIKVNSHKWPYHLRFDKEEHVKLFKMCLSRVKKAVRLHKKPETVKDSEAGNAGVTGSAAELSTVYTTTDTTGASTSVTDADGTVDNNADVDTATTVTHVPQAVQAAREMLITMDDNWDSSNNPQVPLIQEAVNPMVALIRRCLEYFSSEGNFCAGTIAGIEDAILDKWMGDGFLKDCDERQREASIAMLRTFVEVELILTGKKAMGKPSESNTDQQSCSQRQDAAPEQANGSSKRPKRGVTQGLAASCFASKPYPFKGLFTGPRPQAAYK</sequence>
<protein>
    <submittedName>
        <fullName evidence="2">Uncharacterized protein</fullName>
    </submittedName>
</protein>
<proteinExistence type="predicted"/>
<feature type="region of interest" description="Disordered" evidence="1">
    <location>
        <begin position="25"/>
        <end position="52"/>
    </location>
</feature>
<dbReference type="EMBL" id="PXOG01000141">
    <property type="protein sequence ID" value="RGP73392.1"/>
    <property type="molecule type" value="Genomic_DNA"/>
</dbReference>
<feature type="region of interest" description="Disordered" evidence="1">
    <location>
        <begin position="513"/>
        <end position="550"/>
    </location>
</feature>
<organism evidence="2 3">
    <name type="scientific">Fusarium longipes</name>
    <dbReference type="NCBI Taxonomy" id="694270"/>
    <lineage>
        <taxon>Eukaryota</taxon>
        <taxon>Fungi</taxon>
        <taxon>Dikarya</taxon>
        <taxon>Ascomycota</taxon>
        <taxon>Pezizomycotina</taxon>
        <taxon>Sordariomycetes</taxon>
        <taxon>Hypocreomycetidae</taxon>
        <taxon>Hypocreales</taxon>
        <taxon>Nectriaceae</taxon>
        <taxon>Fusarium</taxon>
    </lineage>
</organism>